<evidence type="ECO:0000313" key="1">
    <source>
        <dbReference type="EMBL" id="JAD55329.1"/>
    </source>
</evidence>
<dbReference type="EMBL" id="GBRH01242566">
    <property type="protein sequence ID" value="JAD55329.1"/>
    <property type="molecule type" value="Transcribed_RNA"/>
</dbReference>
<sequence>MVVSIYLHLCSFFKFLFVS</sequence>
<reference evidence="1" key="1">
    <citation type="submission" date="2014-09" db="EMBL/GenBank/DDBJ databases">
        <authorList>
            <person name="Magalhaes I.L.F."/>
            <person name="Oliveira U."/>
            <person name="Santos F.R."/>
            <person name="Vidigal T.H.D.A."/>
            <person name="Brescovit A.D."/>
            <person name="Santos A.J."/>
        </authorList>
    </citation>
    <scope>NUCLEOTIDE SEQUENCE</scope>
    <source>
        <tissue evidence="1">Shoot tissue taken approximately 20 cm above the soil surface</tissue>
    </source>
</reference>
<dbReference type="AlphaFoldDB" id="A0A0A9AUA0"/>
<reference evidence="1" key="2">
    <citation type="journal article" date="2015" name="Data Brief">
        <title>Shoot transcriptome of the giant reed, Arundo donax.</title>
        <authorList>
            <person name="Barrero R.A."/>
            <person name="Guerrero F.D."/>
            <person name="Moolhuijzen P."/>
            <person name="Goolsby J.A."/>
            <person name="Tidwell J."/>
            <person name="Bellgard S.E."/>
            <person name="Bellgard M.I."/>
        </authorList>
    </citation>
    <scope>NUCLEOTIDE SEQUENCE</scope>
    <source>
        <tissue evidence="1">Shoot tissue taken approximately 20 cm above the soil surface</tissue>
    </source>
</reference>
<protein>
    <submittedName>
        <fullName evidence="1">Uncharacterized protein</fullName>
    </submittedName>
</protein>
<proteinExistence type="predicted"/>
<name>A0A0A9AUA0_ARUDO</name>
<accession>A0A0A9AUA0</accession>
<organism evidence="1">
    <name type="scientific">Arundo donax</name>
    <name type="common">Giant reed</name>
    <name type="synonym">Donax arundinaceus</name>
    <dbReference type="NCBI Taxonomy" id="35708"/>
    <lineage>
        <taxon>Eukaryota</taxon>
        <taxon>Viridiplantae</taxon>
        <taxon>Streptophyta</taxon>
        <taxon>Embryophyta</taxon>
        <taxon>Tracheophyta</taxon>
        <taxon>Spermatophyta</taxon>
        <taxon>Magnoliopsida</taxon>
        <taxon>Liliopsida</taxon>
        <taxon>Poales</taxon>
        <taxon>Poaceae</taxon>
        <taxon>PACMAD clade</taxon>
        <taxon>Arundinoideae</taxon>
        <taxon>Arundineae</taxon>
        <taxon>Arundo</taxon>
    </lineage>
</organism>